<name>A0AA36B431_OCTVU</name>
<reference evidence="2" key="1">
    <citation type="submission" date="2023-08" db="EMBL/GenBank/DDBJ databases">
        <authorList>
            <person name="Alioto T."/>
            <person name="Alioto T."/>
            <person name="Gomez Garrido J."/>
        </authorList>
    </citation>
    <scope>NUCLEOTIDE SEQUENCE</scope>
</reference>
<dbReference type="Proteomes" id="UP001162480">
    <property type="component" value="Chromosome 8"/>
</dbReference>
<evidence type="ECO:0000313" key="3">
    <source>
        <dbReference type="Proteomes" id="UP001162480"/>
    </source>
</evidence>
<sequence>MDRNNTRYSYSSLQNRKETYPQYQVSNMSFYTNTANSSRYNSQNSNWQPHYLQKYRATSWNRNANGQSSHRLCNQQHNLHLSYPKFVNSNYKFQAYRNPYQLRNLKQPWLSQPASTASNSMIHATVNHVDTSEQGTPGHSLASYQSVGNISRNNQRLISVDQQDEILQDPAVTTSDITETSGNHEQDRHSLSKLNSHDGRLDESGNIERKADVNKIQSDTKYKIEEGDPKSESNQVKWKMYKVKYGNELKIKPTIRFKSIVDKIRDNTCNLKHVYLEEFHFKDNHDKKETCELEYIHNETKWKLYKLEHGNELKIKPNLTEMNTSDSYKKMSKILPNLSKKYLTTFRRPVIENLYFGKQCSICGERRFSNMNDHMDGHFRENTVTKHKKYPKCRQWYIQEDYGDGDNPFQSLLEKHQNMKTEQSKSLKYSSENDVSVLSTNVIALLIIDMCCD</sequence>
<organism evidence="2 3">
    <name type="scientific">Octopus vulgaris</name>
    <name type="common">Common octopus</name>
    <dbReference type="NCBI Taxonomy" id="6645"/>
    <lineage>
        <taxon>Eukaryota</taxon>
        <taxon>Metazoa</taxon>
        <taxon>Spiralia</taxon>
        <taxon>Lophotrochozoa</taxon>
        <taxon>Mollusca</taxon>
        <taxon>Cephalopoda</taxon>
        <taxon>Coleoidea</taxon>
        <taxon>Octopodiformes</taxon>
        <taxon>Octopoda</taxon>
        <taxon>Incirrata</taxon>
        <taxon>Octopodidae</taxon>
        <taxon>Octopus</taxon>
    </lineage>
</organism>
<evidence type="ECO:0000313" key="2">
    <source>
        <dbReference type="EMBL" id="CAI9726974.1"/>
    </source>
</evidence>
<protein>
    <submittedName>
        <fullName evidence="2">Uncharacterized protein</fullName>
    </submittedName>
</protein>
<proteinExistence type="predicted"/>
<accession>A0AA36B431</accession>
<evidence type="ECO:0000256" key="1">
    <source>
        <dbReference type="SAM" id="MobiDB-lite"/>
    </source>
</evidence>
<gene>
    <name evidence="2" type="ORF">OCTVUL_1B007973</name>
</gene>
<dbReference type="EMBL" id="OX597821">
    <property type="protein sequence ID" value="CAI9726974.1"/>
    <property type="molecule type" value="Genomic_DNA"/>
</dbReference>
<feature type="compositionally biased region" description="Basic and acidic residues" evidence="1">
    <location>
        <begin position="182"/>
        <end position="207"/>
    </location>
</feature>
<keyword evidence="3" id="KW-1185">Reference proteome</keyword>
<dbReference type="AlphaFoldDB" id="A0AA36B431"/>
<feature type="region of interest" description="Disordered" evidence="1">
    <location>
        <begin position="176"/>
        <end position="207"/>
    </location>
</feature>